<evidence type="ECO:0000313" key="3">
    <source>
        <dbReference type="Proteomes" id="UP001151760"/>
    </source>
</evidence>
<accession>A0ABQ5DWT5</accession>
<evidence type="ECO:0000313" key="2">
    <source>
        <dbReference type="EMBL" id="GJT43670.1"/>
    </source>
</evidence>
<evidence type="ECO:0000256" key="1">
    <source>
        <dbReference type="SAM" id="MobiDB-lite"/>
    </source>
</evidence>
<feature type="compositionally biased region" description="Basic and acidic residues" evidence="1">
    <location>
        <begin position="220"/>
        <end position="250"/>
    </location>
</feature>
<reference evidence="2" key="2">
    <citation type="submission" date="2022-01" db="EMBL/GenBank/DDBJ databases">
        <authorList>
            <person name="Yamashiro T."/>
            <person name="Shiraishi A."/>
            <person name="Satake H."/>
            <person name="Nakayama K."/>
        </authorList>
    </citation>
    <scope>NUCLEOTIDE SEQUENCE</scope>
</reference>
<gene>
    <name evidence="2" type="ORF">Tco_0952385</name>
</gene>
<reference evidence="2" key="1">
    <citation type="journal article" date="2022" name="Int. J. Mol. Sci.">
        <title>Draft Genome of Tanacetum Coccineum: Genomic Comparison of Closely Related Tanacetum-Family Plants.</title>
        <authorList>
            <person name="Yamashiro T."/>
            <person name="Shiraishi A."/>
            <person name="Nakayama K."/>
            <person name="Satake H."/>
        </authorList>
    </citation>
    <scope>NUCLEOTIDE SEQUENCE</scope>
</reference>
<dbReference type="Proteomes" id="UP001151760">
    <property type="component" value="Unassembled WGS sequence"/>
</dbReference>
<protein>
    <submittedName>
        <fullName evidence="2">Uncharacterized protein</fullName>
    </submittedName>
</protein>
<organism evidence="2 3">
    <name type="scientific">Tanacetum coccineum</name>
    <dbReference type="NCBI Taxonomy" id="301880"/>
    <lineage>
        <taxon>Eukaryota</taxon>
        <taxon>Viridiplantae</taxon>
        <taxon>Streptophyta</taxon>
        <taxon>Embryophyta</taxon>
        <taxon>Tracheophyta</taxon>
        <taxon>Spermatophyta</taxon>
        <taxon>Magnoliopsida</taxon>
        <taxon>eudicotyledons</taxon>
        <taxon>Gunneridae</taxon>
        <taxon>Pentapetalae</taxon>
        <taxon>asterids</taxon>
        <taxon>campanulids</taxon>
        <taxon>Asterales</taxon>
        <taxon>Asteraceae</taxon>
        <taxon>Asteroideae</taxon>
        <taxon>Anthemideae</taxon>
        <taxon>Anthemidinae</taxon>
        <taxon>Tanacetum</taxon>
    </lineage>
</organism>
<feature type="compositionally biased region" description="Basic and acidic residues" evidence="1">
    <location>
        <begin position="326"/>
        <end position="344"/>
    </location>
</feature>
<name>A0ABQ5DWT5_9ASTR</name>
<feature type="region of interest" description="Disordered" evidence="1">
    <location>
        <begin position="215"/>
        <end position="255"/>
    </location>
</feature>
<keyword evidence="3" id="KW-1185">Reference proteome</keyword>
<comment type="caution">
    <text evidence="2">The sequence shown here is derived from an EMBL/GenBank/DDBJ whole genome shotgun (WGS) entry which is preliminary data.</text>
</comment>
<dbReference type="EMBL" id="BQNB010015750">
    <property type="protein sequence ID" value="GJT43670.1"/>
    <property type="molecule type" value="Genomic_DNA"/>
</dbReference>
<feature type="region of interest" description="Disordered" evidence="1">
    <location>
        <begin position="317"/>
        <end position="345"/>
    </location>
</feature>
<sequence>MSQEQRQQAARGEKLVPSADRVKISTTNMRIEPIVPQKEETFQVVLGICKASPCFKAFTITADVPEIYMQKFWFTVKKTKKTPFYEFGLAGKKFSVYVGLFRKILDICLRVPNEDFVSPPSEEDLLAFLIELGYKGPLDHLTRMKNVDYPELIWEDLAYQIDYRQGNLRRREIMPYLRFTKIIINHLLSLNPSIPIPDQSQKLKVIFTTSSEGTGTKPGVLDEVKDSSEAKGDSAIDWGSKEDSEYSEENKVDEEIEWVFTDEEEEKQDDQDDDHDRSIDIEKTYDEEEIDDEFVHGDEYVHGNVDEEMKDAKVAKTMKDDEEITDTEKTDAENTEVTKGDLEQAGKLPLTSSSLSVSSDFGNQFLNLSSDTYLIGTTKESTDTEINSLLYIQIQQEVPHIQSPSILIIPVLMIPEPIVLSPIPEIPTVTSVTTLPPPPFVTNITLVVQELKQVDHVTLFIIDYSIFDLATTKDMPRRKWSDMDKRRSGIMVDLIDKQMLERRILRNLERLVDARELEIDYRLM</sequence>
<proteinExistence type="predicted"/>